<keyword evidence="4" id="KW-1185">Reference proteome</keyword>
<reference evidence="3 4" key="1">
    <citation type="submission" date="2017-06" db="EMBL/GenBank/DDBJ databases">
        <authorList>
            <person name="Kim H.J."/>
            <person name="Triplett B.A."/>
        </authorList>
    </citation>
    <scope>NUCLEOTIDE SEQUENCE [LARGE SCALE GENOMIC DNA]</scope>
    <source>
        <strain evidence="3 4">DSM 14713</strain>
    </source>
</reference>
<dbReference type="RefSeq" id="WP_095978485.1">
    <property type="nucleotide sequence ID" value="NZ_CP022163.1"/>
</dbReference>
<dbReference type="OrthoDB" id="5522147at2"/>
<accession>A0A250IFH4</accession>
<dbReference type="Pfam" id="PF09544">
    <property type="entry name" value="DUF2381"/>
    <property type="match status" value="1"/>
</dbReference>
<evidence type="ECO:0008006" key="5">
    <source>
        <dbReference type="Google" id="ProtNLM"/>
    </source>
</evidence>
<evidence type="ECO:0000256" key="2">
    <source>
        <dbReference type="SAM" id="SignalP"/>
    </source>
</evidence>
<keyword evidence="2" id="KW-0732">Signal</keyword>
<dbReference type="NCBIfam" id="TIGR02268">
    <property type="entry name" value="Myxococcus xanthus paralogous family TIGR02268"/>
    <property type="match status" value="1"/>
</dbReference>
<evidence type="ECO:0000313" key="3">
    <source>
        <dbReference type="EMBL" id="ATB29983.1"/>
    </source>
</evidence>
<dbReference type="InterPro" id="IPR011754">
    <property type="entry name" value="Mxa_paralog_2268"/>
</dbReference>
<dbReference type="Proteomes" id="UP000217289">
    <property type="component" value="Chromosome"/>
</dbReference>
<keyword evidence="1" id="KW-0175">Coiled coil</keyword>
<dbReference type="EMBL" id="CP022163">
    <property type="protein sequence ID" value="ATB29983.1"/>
    <property type="molecule type" value="Genomic_DNA"/>
</dbReference>
<evidence type="ECO:0000256" key="1">
    <source>
        <dbReference type="SAM" id="Coils"/>
    </source>
</evidence>
<name>A0A250IFH4_9BACT</name>
<proteinExistence type="predicted"/>
<feature type="signal peptide" evidence="2">
    <location>
        <begin position="1"/>
        <end position="21"/>
    </location>
</feature>
<sequence>MYALFPAAVALVLFTGLHAPAQPRSLDCAASPHRLELSPESPAEVKPVCINPDQPTTFLFDSPLVPESAEIQGRERFTDVAMGTRSVTLLPSKDLQPGERFTMVVRFADGAAPANASFSLVGHPAFGARKVEVFRHKRTVEEYQREIQEEREKSRQFAKELEQLRMQNGPGGLTGLIASGLMKLDSKENGVVTRTLDIATKTPRETIHAEKGISYRSSTTREHEGREVVRIAVAMVLRNPDPQPWSSAGAALERKGQEPRPARVFWQASPIAPDSGTGLFVVEWELTAGEAQGAFTVKAWDESGHRLILLNGVTFP</sequence>
<evidence type="ECO:0000313" key="4">
    <source>
        <dbReference type="Proteomes" id="UP000217289"/>
    </source>
</evidence>
<gene>
    <name evidence="3" type="ORF">MEBOL_003438</name>
</gene>
<feature type="coiled-coil region" evidence="1">
    <location>
        <begin position="133"/>
        <end position="167"/>
    </location>
</feature>
<dbReference type="AlphaFoldDB" id="A0A250IFH4"/>
<protein>
    <recommendedName>
        <fullName evidence="5">DUF2381 family protein</fullName>
    </recommendedName>
</protein>
<dbReference type="KEGG" id="mbd:MEBOL_003438"/>
<organism evidence="3 4">
    <name type="scientific">Melittangium boletus DSM 14713</name>
    <dbReference type="NCBI Taxonomy" id="1294270"/>
    <lineage>
        <taxon>Bacteria</taxon>
        <taxon>Pseudomonadati</taxon>
        <taxon>Myxococcota</taxon>
        <taxon>Myxococcia</taxon>
        <taxon>Myxococcales</taxon>
        <taxon>Cystobacterineae</taxon>
        <taxon>Archangiaceae</taxon>
        <taxon>Melittangium</taxon>
    </lineage>
</organism>
<feature type="chain" id="PRO_5013213429" description="DUF2381 family protein" evidence="2">
    <location>
        <begin position="22"/>
        <end position="316"/>
    </location>
</feature>